<dbReference type="InterPro" id="IPR002401">
    <property type="entry name" value="Cyt_P450_E_grp-I"/>
</dbReference>
<dbReference type="PRINTS" id="PR00385">
    <property type="entry name" value="P450"/>
</dbReference>
<evidence type="ECO:0000256" key="3">
    <source>
        <dbReference type="ARBA" id="ARBA00023004"/>
    </source>
</evidence>
<dbReference type="EMBL" id="JBJQND010000011">
    <property type="protein sequence ID" value="KAL3862684.1"/>
    <property type="molecule type" value="Genomic_DNA"/>
</dbReference>
<accession>A0ABD3VM70</accession>
<feature type="transmembrane region" description="Helical" evidence="5">
    <location>
        <begin position="6"/>
        <end position="27"/>
    </location>
</feature>
<evidence type="ECO:0008006" key="8">
    <source>
        <dbReference type="Google" id="ProtNLM"/>
    </source>
</evidence>
<evidence type="ECO:0000256" key="4">
    <source>
        <dbReference type="PIRSR" id="PIRSR602401-1"/>
    </source>
</evidence>
<evidence type="ECO:0000313" key="6">
    <source>
        <dbReference type="EMBL" id="KAL3862684.1"/>
    </source>
</evidence>
<dbReference type="InterPro" id="IPR036396">
    <property type="entry name" value="Cyt_P450_sf"/>
</dbReference>
<evidence type="ECO:0000256" key="5">
    <source>
        <dbReference type="SAM" id="Phobius"/>
    </source>
</evidence>
<keyword evidence="4" id="KW-0349">Heme</keyword>
<dbReference type="PANTHER" id="PTHR24300">
    <property type="entry name" value="CYTOCHROME P450 508A4-RELATED"/>
    <property type="match status" value="1"/>
</dbReference>
<reference evidence="6 7" key="1">
    <citation type="submission" date="2024-11" db="EMBL/GenBank/DDBJ databases">
        <title>Chromosome-level genome assembly of the freshwater bivalve Anodonta woodiana.</title>
        <authorList>
            <person name="Chen X."/>
        </authorList>
    </citation>
    <scope>NUCLEOTIDE SEQUENCE [LARGE SCALE GENOMIC DNA]</scope>
    <source>
        <strain evidence="6">MN2024</strain>
        <tissue evidence="6">Gills</tissue>
    </source>
</reference>
<dbReference type="Proteomes" id="UP001634394">
    <property type="component" value="Unassembled WGS sequence"/>
</dbReference>
<sequence>MSPFQFGLDIFSTSLGLLVIFLAILFFRRRRHYRLPPGPAWIPLVGNIRELTTDPDLRIPLRRLQKKYGDIYTLYLGPIPTIVVCGYDAIKEIFIKRGIEFSDRPAAVLPTIILNGGKGVISVSGDIWKNQRKFILVTLRNFGFGRSKLEEKIQTEVKLFLSEIGKFKQTPFKMMPLIQTGAGNVISHLVFGGHFNHNDPRFKIMMDGFESFLHYATAGSLSIFMPILRFVPGDFFGIKSIANKLQVIKDFVNDLIEKHLEKFDEGNIEDFIDAFISEMKKQNDGEKKHFHKYVIYHWNNITLFSTYTNQFKTLIFIRLSSEEYLAAIIMDLFIAGTETTSTTVTWASFYLATRPDIQSRIFEEIKANVGTERLPSMQDKQSLVYTEAFIMEVLRFCQILIISVLHAPVSDVWIRGFHIPKGMQMFPDINSVLSDPAVWGDPENFRPERFVSEEGTLVKPDEFIPFFTGRRNCLGESLARMELFLFISALVQRFEIMPPEGTTLDIKDVDGIFGGTHAPKPFYIRAISRQAKEMN</sequence>
<evidence type="ECO:0000256" key="1">
    <source>
        <dbReference type="ARBA" id="ARBA00010617"/>
    </source>
</evidence>
<keyword evidence="7" id="KW-1185">Reference proteome</keyword>
<keyword evidence="3 4" id="KW-0408">Iron</keyword>
<keyword evidence="5" id="KW-0472">Membrane</keyword>
<gene>
    <name evidence="6" type="ORF">ACJMK2_008637</name>
</gene>
<comment type="similarity">
    <text evidence="1">Belongs to the cytochrome P450 family.</text>
</comment>
<dbReference type="GO" id="GO:0046872">
    <property type="term" value="F:metal ion binding"/>
    <property type="evidence" value="ECO:0007669"/>
    <property type="project" value="UniProtKB-KW"/>
</dbReference>
<keyword evidence="5" id="KW-0812">Transmembrane</keyword>
<keyword evidence="5" id="KW-1133">Transmembrane helix</keyword>
<dbReference type="InterPro" id="IPR050182">
    <property type="entry name" value="Cytochrome_P450_fam2"/>
</dbReference>
<dbReference type="Pfam" id="PF00067">
    <property type="entry name" value="p450"/>
    <property type="match status" value="2"/>
</dbReference>
<proteinExistence type="inferred from homology"/>
<organism evidence="6 7">
    <name type="scientific">Sinanodonta woodiana</name>
    <name type="common">Chinese pond mussel</name>
    <name type="synonym">Anodonta woodiana</name>
    <dbReference type="NCBI Taxonomy" id="1069815"/>
    <lineage>
        <taxon>Eukaryota</taxon>
        <taxon>Metazoa</taxon>
        <taxon>Spiralia</taxon>
        <taxon>Lophotrochozoa</taxon>
        <taxon>Mollusca</taxon>
        <taxon>Bivalvia</taxon>
        <taxon>Autobranchia</taxon>
        <taxon>Heteroconchia</taxon>
        <taxon>Palaeoheterodonta</taxon>
        <taxon>Unionida</taxon>
        <taxon>Unionoidea</taxon>
        <taxon>Unionidae</taxon>
        <taxon>Unioninae</taxon>
        <taxon>Sinanodonta</taxon>
    </lineage>
</organism>
<keyword evidence="2 4" id="KW-0479">Metal-binding</keyword>
<dbReference type="AlphaFoldDB" id="A0ABD3VM70"/>
<evidence type="ECO:0000313" key="7">
    <source>
        <dbReference type="Proteomes" id="UP001634394"/>
    </source>
</evidence>
<dbReference type="SUPFAM" id="SSF48264">
    <property type="entry name" value="Cytochrome P450"/>
    <property type="match status" value="1"/>
</dbReference>
<dbReference type="Gene3D" id="1.10.630.10">
    <property type="entry name" value="Cytochrome P450"/>
    <property type="match status" value="1"/>
</dbReference>
<dbReference type="PANTHER" id="PTHR24300:SF403">
    <property type="entry name" value="CYTOCHROME P450 306A1"/>
    <property type="match status" value="1"/>
</dbReference>
<dbReference type="PRINTS" id="PR00463">
    <property type="entry name" value="EP450I"/>
</dbReference>
<protein>
    <recommendedName>
        <fullName evidence="8">Cytochrome P450</fullName>
    </recommendedName>
</protein>
<evidence type="ECO:0000256" key="2">
    <source>
        <dbReference type="ARBA" id="ARBA00022723"/>
    </source>
</evidence>
<name>A0ABD3VM70_SINWO</name>
<comment type="cofactor">
    <cofactor evidence="4">
        <name>heme</name>
        <dbReference type="ChEBI" id="CHEBI:30413"/>
    </cofactor>
</comment>
<dbReference type="InterPro" id="IPR001128">
    <property type="entry name" value="Cyt_P450"/>
</dbReference>
<feature type="binding site" description="axial binding residue" evidence="4">
    <location>
        <position position="473"/>
    </location>
    <ligand>
        <name>heme</name>
        <dbReference type="ChEBI" id="CHEBI:30413"/>
    </ligand>
    <ligandPart>
        <name>Fe</name>
        <dbReference type="ChEBI" id="CHEBI:18248"/>
    </ligandPart>
</feature>
<comment type="caution">
    <text evidence="6">The sequence shown here is derived from an EMBL/GenBank/DDBJ whole genome shotgun (WGS) entry which is preliminary data.</text>
</comment>